<protein>
    <submittedName>
        <fullName evidence="4">16S rRNA (Guanine(966)-N(2))-methyltransferase RsmD</fullName>
        <ecNumber evidence="4">2.1.1.171</ecNumber>
    </submittedName>
</protein>
<dbReference type="NCBIfam" id="TIGR00095">
    <property type="entry name" value="16S rRNA (guanine(966)-N(2))-methyltransferase RsmD"/>
    <property type="match status" value="1"/>
</dbReference>
<dbReference type="EMBL" id="JBHTCP010000016">
    <property type="protein sequence ID" value="MFC7372053.1"/>
    <property type="molecule type" value="Genomic_DNA"/>
</dbReference>
<dbReference type="Proteomes" id="UP001596549">
    <property type="component" value="Unassembled WGS sequence"/>
</dbReference>
<dbReference type="PANTHER" id="PTHR43542:SF1">
    <property type="entry name" value="METHYLTRANSFERASE"/>
    <property type="match status" value="1"/>
</dbReference>
<dbReference type="GO" id="GO:0052913">
    <property type="term" value="F:16S rRNA (guanine(966)-N(2))-methyltransferase activity"/>
    <property type="evidence" value="ECO:0007669"/>
    <property type="project" value="UniProtKB-EC"/>
</dbReference>
<name>A0ABW2NST2_9BACL</name>
<dbReference type="Gene3D" id="3.40.50.150">
    <property type="entry name" value="Vaccinia Virus protein VP39"/>
    <property type="match status" value="1"/>
</dbReference>
<evidence type="ECO:0000256" key="1">
    <source>
        <dbReference type="ARBA" id="ARBA00022603"/>
    </source>
</evidence>
<organism evidence="4 5">
    <name type="scientific">Fictibacillus iocasae</name>
    <dbReference type="NCBI Taxonomy" id="2715437"/>
    <lineage>
        <taxon>Bacteria</taxon>
        <taxon>Bacillati</taxon>
        <taxon>Bacillota</taxon>
        <taxon>Bacilli</taxon>
        <taxon>Bacillales</taxon>
        <taxon>Fictibacillaceae</taxon>
        <taxon>Fictibacillus</taxon>
    </lineage>
</organism>
<dbReference type="PIRSF" id="PIRSF004553">
    <property type="entry name" value="CHP00095"/>
    <property type="match status" value="1"/>
</dbReference>
<accession>A0ABW2NST2</accession>
<comment type="caution">
    <text evidence="4">The sequence shown here is derived from an EMBL/GenBank/DDBJ whole genome shotgun (WGS) entry which is preliminary data.</text>
</comment>
<gene>
    <name evidence="4" type="primary">rsmD</name>
    <name evidence="4" type="ORF">ACFQPF_10200</name>
</gene>
<keyword evidence="1 4" id="KW-0489">Methyltransferase</keyword>
<dbReference type="InterPro" id="IPR002052">
    <property type="entry name" value="DNA_methylase_N6_adenine_CS"/>
</dbReference>
<dbReference type="RefSeq" id="WP_379749256.1">
    <property type="nucleotide sequence ID" value="NZ_JBHTCP010000016.1"/>
</dbReference>
<dbReference type="PROSITE" id="PS00092">
    <property type="entry name" value="N6_MTASE"/>
    <property type="match status" value="1"/>
</dbReference>
<keyword evidence="5" id="KW-1185">Reference proteome</keyword>
<evidence type="ECO:0000313" key="5">
    <source>
        <dbReference type="Proteomes" id="UP001596549"/>
    </source>
</evidence>
<feature type="region of interest" description="Disordered" evidence="3">
    <location>
        <begin position="1"/>
        <end position="21"/>
    </location>
</feature>
<dbReference type="InterPro" id="IPR029063">
    <property type="entry name" value="SAM-dependent_MTases_sf"/>
</dbReference>
<evidence type="ECO:0000256" key="2">
    <source>
        <dbReference type="ARBA" id="ARBA00022679"/>
    </source>
</evidence>
<dbReference type="SUPFAM" id="SSF53335">
    <property type="entry name" value="S-adenosyl-L-methionine-dependent methyltransferases"/>
    <property type="match status" value="1"/>
</dbReference>
<evidence type="ECO:0000256" key="3">
    <source>
        <dbReference type="SAM" id="MobiDB-lite"/>
    </source>
</evidence>
<dbReference type="CDD" id="cd02440">
    <property type="entry name" value="AdoMet_MTases"/>
    <property type="match status" value="1"/>
</dbReference>
<dbReference type="PANTHER" id="PTHR43542">
    <property type="entry name" value="METHYLTRANSFERASE"/>
    <property type="match status" value="1"/>
</dbReference>
<reference evidence="5" key="1">
    <citation type="journal article" date="2019" name="Int. J. Syst. Evol. Microbiol.">
        <title>The Global Catalogue of Microorganisms (GCM) 10K type strain sequencing project: providing services to taxonomists for standard genome sequencing and annotation.</title>
        <authorList>
            <consortium name="The Broad Institute Genomics Platform"/>
            <consortium name="The Broad Institute Genome Sequencing Center for Infectious Disease"/>
            <person name="Wu L."/>
            <person name="Ma J."/>
        </authorList>
    </citation>
    <scope>NUCLEOTIDE SEQUENCE [LARGE SCALE GENOMIC DNA]</scope>
    <source>
        <strain evidence="5">NBRC 106396</strain>
    </source>
</reference>
<dbReference type="EC" id="2.1.1.171" evidence="4"/>
<dbReference type="InterPro" id="IPR004398">
    <property type="entry name" value="RNA_MeTrfase_RsmD"/>
</dbReference>
<dbReference type="Pfam" id="PF03602">
    <property type="entry name" value="Cons_hypoth95"/>
    <property type="match status" value="1"/>
</dbReference>
<sequence>MRVISGSCKGRPLKAVPGTTTRPTTDKIKESIFNIIGPYFNGGLALDLYGGSGGLGIEALSRGIEKAVFVDREQKAIETIKLNLESCGYSAQSEVYRNDAQRALKALYKREAVFDLIFLDPPYAKQMLKKDLLKVDEYSMLAEDGIIIAEHDPQVTLPEETERLIRFKYDKYGTATAVSFYKYK</sequence>
<proteinExistence type="predicted"/>
<keyword evidence="2 4" id="KW-0808">Transferase</keyword>
<evidence type="ECO:0000313" key="4">
    <source>
        <dbReference type="EMBL" id="MFC7372053.1"/>
    </source>
</evidence>